<proteinExistence type="predicted"/>
<dbReference type="EMBL" id="MLJW01000302">
    <property type="protein sequence ID" value="OIQ90143.1"/>
    <property type="molecule type" value="Genomic_DNA"/>
</dbReference>
<organism evidence="1">
    <name type="scientific">mine drainage metagenome</name>
    <dbReference type="NCBI Taxonomy" id="410659"/>
    <lineage>
        <taxon>unclassified sequences</taxon>
        <taxon>metagenomes</taxon>
        <taxon>ecological metagenomes</taxon>
    </lineage>
</organism>
<sequence length="197" mass="22577">MPDNQAQQLEAVFYRWWATLHDPENDGLRADRATLARLRRLDLVDHGQGPEPDLMAALLIDAFHDLRRRIGEVLPAPRTPQEMEERERDLFIVAATLARVRKMDRGHSSTAHALGGAKEPDRVMTEKRFLRLMRSETAADLFDQSRRLTALLKQTAPVGELARSLFFWRHMPSVRRAWARAYYHLDQSPDETAAAGV</sequence>
<accession>A0A1J5RDR4</accession>
<name>A0A1J5RDR4_9ZZZZ</name>
<dbReference type="AlphaFoldDB" id="A0A1J5RDR4"/>
<dbReference type="InterPro" id="IPR013382">
    <property type="entry name" value="CRISPR-assoc_prot_Cse2"/>
</dbReference>
<gene>
    <name evidence="1" type="ORF">GALL_279430</name>
</gene>
<evidence type="ECO:0000313" key="1">
    <source>
        <dbReference type="EMBL" id="OIQ90143.1"/>
    </source>
</evidence>
<dbReference type="InterPro" id="IPR038287">
    <property type="entry name" value="Cse2_sf"/>
</dbReference>
<dbReference type="Gene3D" id="1.10.520.40">
    <property type="entry name" value="CRISPR-associated protein Cse2"/>
    <property type="match status" value="1"/>
</dbReference>
<protein>
    <submittedName>
        <fullName evidence="1">CRISPR-associated protein Cse2 (CRISPR_cse2)</fullName>
    </submittedName>
</protein>
<reference evidence="1" key="1">
    <citation type="submission" date="2016-10" db="EMBL/GenBank/DDBJ databases">
        <title>Sequence of Gallionella enrichment culture.</title>
        <authorList>
            <person name="Poehlein A."/>
            <person name="Muehling M."/>
            <person name="Daniel R."/>
        </authorList>
    </citation>
    <scope>NUCLEOTIDE SEQUENCE</scope>
</reference>
<comment type="caution">
    <text evidence="1">The sequence shown here is derived from an EMBL/GenBank/DDBJ whole genome shotgun (WGS) entry which is preliminary data.</text>
</comment>
<dbReference type="NCBIfam" id="TIGR02548">
    <property type="entry name" value="casB_cse2"/>
    <property type="match status" value="1"/>
</dbReference>
<dbReference type="CDD" id="cd09731">
    <property type="entry name" value="Cse2_I-E"/>
    <property type="match status" value="1"/>
</dbReference>
<dbReference type="Pfam" id="PF09485">
    <property type="entry name" value="CRISPR_Cse2"/>
    <property type="match status" value="1"/>
</dbReference>